<dbReference type="EMBL" id="JBHUDK010000002">
    <property type="protein sequence ID" value="MFD1597497.1"/>
    <property type="molecule type" value="Genomic_DNA"/>
</dbReference>
<protein>
    <submittedName>
        <fullName evidence="1">ArsR family transcriptional regulator</fullName>
    </submittedName>
</protein>
<gene>
    <name evidence="1" type="ORF">ACFSBX_00720</name>
</gene>
<dbReference type="Proteomes" id="UP001597085">
    <property type="component" value="Unassembled WGS sequence"/>
</dbReference>
<keyword evidence="2" id="KW-1185">Reference proteome</keyword>
<evidence type="ECO:0000313" key="2">
    <source>
        <dbReference type="Proteomes" id="UP001597085"/>
    </source>
</evidence>
<dbReference type="InterPro" id="IPR036390">
    <property type="entry name" value="WH_DNA-bd_sf"/>
</dbReference>
<evidence type="ECO:0000313" key="1">
    <source>
        <dbReference type="EMBL" id="MFD1597497.1"/>
    </source>
</evidence>
<dbReference type="SUPFAM" id="SSF46785">
    <property type="entry name" value="Winged helix' DNA-binding domain"/>
    <property type="match status" value="1"/>
</dbReference>
<organism evidence="1 2">
    <name type="scientific">Halobellus rarus</name>
    <dbReference type="NCBI Taxonomy" id="1126237"/>
    <lineage>
        <taxon>Archaea</taxon>
        <taxon>Methanobacteriati</taxon>
        <taxon>Methanobacteriota</taxon>
        <taxon>Stenosarchaea group</taxon>
        <taxon>Halobacteria</taxon>
        <taxon>Halobacteriales</taxon>
        <taxon>Haloferacaceae</taxon>
        <taxon>Halobellus</taxon>
    </lineage>
</organism>
<dbReference type="Gene3D" id="1.10.10.10">
    <property type="entry name" value="Winged helix-like DNA-binding domain superfamily/Winged helix DNA-binding domain"/>
    <property type="match status" value="1"/>
</dbReference>
<proteinExistence type="predicted"/>
<dbReference type="AlphaFoldDB" id="A0ABD6CIL3"/>
<name>A0ABD6CIL3_9EURY</name>
<sequence length="115" mass="13265">MRIIAQWMSKWDGLILEHLYEKGPSAPADIAAHDHVYVGAAYISQRLTEMAEHGLVERPRRGTYTITKAGKYYLAGGYDPINDEFLHEIDSEEGIYNYKRMGIIMRDLADKFRNE</sequence>
<reference evidence="1 2" key="1">
    <citation type="journal article" date="2019" name="Int. J. Syst. Evol. Microbiol.">
        <title>The Global Catalogue of Microorganisms (GCM) 10K type strain sequencing project: providing services to taxonomists for standard genome sequencing and annotation.</title>
        <authorList>
            <consortium name="The Broad Institute Genomics Platform"/>
            <consortium name="The Broad Institute Genome Sequencing Center for Infectious Disease"/>
            <person name="Wu L."/>
            <person name="Ma J."/>
        </authorList>
    </citation>
    <scope>NUCLEOTIDE SEQUENCE [LARGE SCALE GENOMIC DNA]</scope>
    <source>
        <strain evidence="1 2">CGMCC 1.12121</strain>
    </source>
</reference>
<accession>A0ABD6CIL3</accession>
<comment type="caution">
    <text evidence="1">The sequence shown here is derived from an EMBL/GenBank/DDBJ whole genome shotgun (WGS) entry which is preliminary data.</text>
</comment>
<dbReference type="InterPro" id="IPR036388">
    <property type="entry name" value="WH-like_DNA-bd_sf"/>
</dbReference>
<dbReference type="RefSeq" id="WP_256421626.1">
    <property type="nucleotide sequence ID" value="NZ_JANHDI010000008.1"/>
</dbReference>